<dbReference type="CDD" id="cd23948">
    <property type="entry name" value="FAD_synthase"/>
    <property type="match status" value="1"/>
</dbReference>
<dbReference type="InterPro" id="IPR002500">
    <property type="entry name" value="PAPS_reduct_dom"/>
</dbReference>
<dbReference type="GO" id="GO:0003919">
    <property type="term" value="F:FMN adenylyltransferase activity"/>
    <property type="evidence" value="ECO:0007669"/>
    <property type="project" value="UniProtKB-EC"/>
</dbReference>
<evidence type="ECO:0000256" key="6">
    <source>
        <dbReference type="ARBA" id="ARBA00022695"/>
    </source>
</evidence>
<dbReference type="PANTHER" id="PTHR23293:SF9">
    <property type="entry name" value="FAD SYNTHASE"/>
    <property type="match status" value="1"/>
</dbReference>
<dbReference type="Proteomes" id="UP001216638">
    <property type="component" value="Chromosome 5"/>
</dbReference>
<dbReference type="GO" id="GO:0005524">
    <property type="term" value="F:ATP binding"/>
    <property type="evidence" value="ECO:0007669"/>
    <property type="project" value="UniProtKB-KW"/>
</dbReference>
<gene>
    <name evidence="14" type="primary">FAD1</name>
    <name evidence="14" type="ORF">MBRA1_003501</name>
</gene>
<evidence type="ECO:0000256" key="9">
    <source>
        <dbReference type="ARBA" id="ARBA00022840"/>
    </source>
</evidence>
<evidence type="ECO:0000256" key="12">
    <source>
        <dbReference type="ARBA" id="ARBA00049494"/>
    </source>
</evidence>
<keyword evidence="15" id="KW-1185">Reference proteome</keyword>
<organism evidence="14 15">
    <name type="scientific">Malassezia brasiliensis</name>
    <dbReference type="NCBI Taxonomy" id="1821822"/>
    <lineage>
        <taxon>Eukaryota</taxon>
        <taxon>Fungi</taxon>
        <taxon>Dikarya</taxon>
        <taxon>Basidiomycota</taxon>
        <taxon>Ustilaginomycotina</taxon>
        <taxon>Malasseziomycetes</taxon>
        <taxon>Malasseziales</taxon>
        <taxon>Malasseziaceae</taxon>
        <taxon>Malassezia</taxon>
    </lineage>
</organism>
<dbReference type="InterPro" id="IPR014729">
    <property type="entry name" value="Rossmann-like_a/b/a_fold"/>
</dbReference>
<accession>A0AAF0DVF7</accession>
<evidence type="ECO:0000256" key="7">
    <source>
        <dbReference type="ARBA" id="ARBA00022741"/>
    </source>
</evidence>
<evidence type="ECO:0000256" key="3">
    <source>
        <dbReference type="ARBA" id="ARBA00022630"/>
    </source>
</evidence>
<evidence type="ECO:0000256" key="11">
    <source>
        <dbReference type="ARBA" id="ARBA00031871"/>
    </source>
</evidence>
<evidence type="ECO:0000256" key="10">
    <source>
        <dbReference type="ARBA" id="ARBA00031145"/>
    </source>
</evidence>
<feature type="domain" description="Phosphoadenosine phosphosulphate reductase" evidence="13">
    <location>
        <begin position="55"/>
        <end position="212"/>
    </location>
</feature>
<dbReference type="SUPFAM" id="SSF52402">
    <property type="entry name" value="Adenine nucleotide alpha hydrolases-like"/>
    <property type="match status" value="1"/>
</dbReference>
<evidence type="ECO:0000313" key="15">
    <source>
        <dbReference type="Proteomes" id="UP001216638"/>
    </source>
</evidence>
<dbReference type="PANTHER" id="PTHR23293">
    <property type="entry name" value="FAD SYNTHETASE-RELATED FMN ADENYLYLTRANSFERASE"/>
    <property type="match status" value="1"/>
</dbReference>
<comment type="catalytic activity">
    <reaction evidence="12">
        <text>FMN + ATP + H(+) = FAD + diphosphate</text>
        <dbReference type="Rhea" id="RHEA:17237"/>
        <dbReference type="ChEBI" id="CHEBI:15378"/>
        <dbReference type="ChEBI" id="CHEBI:30616"/>
        <dbReference type="ChEBI" id="CHEBI:33019"/>
        <dbReference type="ChEBI" id="CHEBI:57692"/>
        <dbReference type="ChEBI" id="CHEBI:58210"/>
        <dbReference type="EC" id="2.7.7.2"/>
    </reaction>
</comment>
<keyword evidence="9" id="KW-0067">ATP-binding</keyword>
<proteinExistence type="predicted"/>
<sequence length="286" mass="30664">MAPGPSAAWIHAIDATYALFEQEEHRSAYPALAAKVASAVRIIEAAIAEFGVEHCALSFNGGKDCTVLAHLLAAVLRRHTHAPPTALPRLESLYVACQSPFAEVEQFIAYAASASTGYHMDLHMERGAMKAALAKFLDGEPGEALAPVDASGANEAQPQPRHVQAIFIGVRETDPHGATLDVRSPTDPGWPPILRVHPILDWDYATVWSFLRCPVLGTPGAQYPSYVGGGGAHGVPYCSLYDQGYTSLGSTYNTRPNPCLRVEGAEGTYRPAFELRDATLERAGRG</sequence>
<keyword evidence="5 14" id="KW-0808">Transferase</keyword>
<dbReference type="EC" id="2.7.7.2" evidence="2"/>
<protein>
    <recommendedName>
        <fullName evidence="2">FAD synthase</fullName>
        <ecNumber evidence="2">2.7.7.2</ecNumber>
    </recommendedName>
    <alternativeName>
        <fullName evidence="10">FAD pyrophosphorylase</fullName>
    </alternativeName>
    <alternativeName>
        <fullName evidence="11">FMN adenylyltransferase</fullName>
    </alternativeName>
</protein>
<dbReference type="GO" id="GO:0006747">
    <property type="term" value="P:FAD biosynthetic process"/>
    <property type="evidence" value="ECO:0007669"/>
    <property type="project" value="TreeGrafter"/>
</dbReference>
<dbReference type="Pfam" id="PF01507">
    <property type="entry name" value="PAPS_reduct"/>
    <property type="match status" value="1"/>
</dbReference>
<evidence type="ECO:0000256" key="5">
    <source>
        <dbReference type="ARBA" id="ARBA00022679"/>
    </source>
</evidence>
<dbReference type="EMBL" id="CP119955">
    <property type="protein sequence ID" value="WFC96838.1"/>
    <property type="molecule type" value="Genomic_DNA"/>
</dbReference>
<evidence type="ECO:0000256" key="2">
    <source>
        <dbReference type="ARBA" id="ARBA00012393"/>
    </source>
</evidence>
<dbReference type="Gene3D" id="3.40.50.620">
    <property type="entry name" value="HUPs"/>
    <property type="match status" value="1"/>
</dbReference>
<keyword evidence="8" id="KW-0274">FAD</keyword>
<keyword evidence="6 14" id="KW-0548">Nucleotidyltransferase</keyword>
<evidence type="ECO:0000259" key="13">
    <source>
        <dbReference type="Pfam" id="PF01507"/>
    </source>
</evidence>
<keyword evidence="4" id="KW-0288">FMN</keyword>
<keyword evidence="7" id="KW-0547">Nucleotide-binding</keyword>
<name>A0AAF0DVF7_9BASI</name>
<keyword evidence="3" id="KW-0285">Flavoprotein</keyword>
<evidence type="ECO:0000313" key="14">
    <source>
        <dbReference type="EMBL" id="WFC96838.1"/>
    </source>
</evidence>
<dbReference type="AlphaFoldDB" id="A0AAF0DVF7"/>
<comment type="pathway">
    <text evidence="1">Cofactor biosynthesis; FAD biosynthesis; FAD from FMN: step 1/1.</text>
</comment>
<evidence type="ECO:0000256" key="1">
    <source>
        <dbReference type="ARBA" id="ARBA00004726"/>
    </source>
</evidence>
<evidence type="ECO:0000256" key="8">
    <source>
        <dbReference type="ARBA" id="ARBA00022827"/>
    </source>
</evidence>
<reference evidence="14" key="1">
    <citation type="submission" date="2023-03" db="EMBL/GenBank/DDBJ databases">
        <title>Mating type loci evolution in Malassezia.</title>
        <authorList>
            <person name="Coelho M.A."/>
        </authorList>
    </citation>
    <scope>NUCLEOTIDE SEQUENCE</scope>
    <source>
        <strain evidence="14">CBS 14135</strain>
    </source>
</reference>
<evidence type="ECO:0000256" key="4">
    <source>
        <dbReference type="ARBA" id="ARBA00022643"/>
    </source>
</evidence>